<dbReference type="Gene3D" id="2.40.160.20">
    <property type="match status" value="1"/>
</dbReference>
<dbReference type="GO" id="GO:0019867">
    <property type="term" value="C:outer membrane"/>
    <property type="evidence" value="ECO:0007669"/>
    <property type="project" value="InterPro"/>
</dbReference>
<accession>A0A6M4ASI0</accession>
<dbReference type="InterPro" id="IPR011250">
    <property type="entry name" value="OMP/PagP_B-barrel"/>
</dbReference>
<dbReference type="SUPFAM" id="SSF56925">
    <property type="entry name" value="OMPA-like"/>
    <property type="match status" value="1"/>
</dbReference>
<sequence>MFKHLLPSLLIGAAAAGFAAPAHAGNSDGSFQVKVLGTAVLPDGGITSVVTNTVGAPATSQSRATDSIVPTIAAEMFLTPNLSVETICCITPHDVRGEGPLNGARLVDNAIILPATVTLKYHAELGGGFKPYVGAGATHFFIFGEDVGTSAAALGATSVNLSNEWGLVVQAGVDLPLNDNGLGFTLDAKRYFVDTTASFRAGNTVALRTEHSLDPWVISAGLSYRF</sequence>
<dbReference type="RefSeq" id="WP_169943509.1">
    <property type="nucleotide sequence ID" value="NZ_CP053015.1"/>
</dbReference>
<dbReference type="PANTHER" id="PTHR36920:SF1">
    <property type="entry name" value="OUTER MEMBRANE PROTEIN W"/>
    <property type="match status" value="1"/>
</dbReference>
<organism evidence="3 4">
    <name type="scientific">Sphingomonas lacunae</name>
    <dbReference type="NCBI Taxonomy" id="2698828"/>
    <lineage>
        <taxon>Bacteria</taxon>
        <taxon>Pseudomonadati</taxon>
        <taxon>Pseudomonadota</taxon>
        <taxon>Alphaproteobacteria</taxon>
        <taxon>Sphingomonadales</taxon>
        <taxon>Sphingomonadaceae</taxon>
        <taxon>Sphingomonas</taxon>
    </lineage>
</organism>
<name>A0A6M4ASI0_9SPHN</name>
<evidence type="ECO:0000256" key="2">
    <source>
        <dbReference type="SAM" id="SignalP"/>
    </source>
</evidence>
<feature type="chain" id="PRO_5026932103" evidence="2">
    <location>
        <begin position="25"/>
        <end position="226"/>
    </location>
</feature>
<dbReference type="Pfam" id="PF03922">
    <property type="entry name" value="OmpW"/>
    <property type="match status" value="1"/>
</dbReference>
<gene>
    <name evidence="3" type="ORF">GV829_01580</name>
</gene>
<evidence type="ECO:0000313" key="3">
    <source>
        <dbReference type="EMBL" id="QJQ31292.1"/>
    </source>
</evidence>
<dbReference type="EMBL" id="CP053015">
    <property type="protein sequence ID" value="QJQ31292.1"/>
    <property type="molecule type" value="Genomic_DNA"/>
</dbReference>
<dbReference type="AlphaFoldDB" id="A0A6M4ASI0"/>
<proteinExistence type="inferred from homology"/>
<comment type="similarity">
    <text evidence="1">Belongs to the OmpW/AlkL family.</text>
</comment>
<reference evidence="3 4" key="1">
    <citation type="submission" date="2020-01" db="EMBL/GenBank/DDBJ databases">
        <title>Sphingomonas sp. strain CSW-10.</title>
        <authorList>
            <person name="Chen W.-M."/>
        </authorList>
    </citation>
    <scope>NUCLEOTIDE SEQUENCE [LARGE SCALE GENOMIC DNA]</scope>
    <source>
        <strain evidence="3 4">CSW-10</strain>
    </source>
</reference>
<dbReference type="InterPro" id="IPR005618">
    <property type="entry name" value="OMPW"/>
</dbReference>
<dbReference type="PANTHER" id="PTHR36920">
    <property type="match status" value="1"/>
</dbReference>
<dbReference type="GO" id="GO:0055085">
    <property type="term" value="P:transmembrane transport"/>
    <property type="evidence" value="ECO:0007669"/>
    <property type="project" value="TreeGrafter"/>
</dbReference>
<keyword evidence="2" id="KW-0732">Signal</keyword>
<dbReference type="Proteomes" id="UP000503018">
    <property type="component" value="Chromosome"/>
</dbReference>
<keyword evidence="4" id="KW-1185">Reference proteome</keyword>
<evidence type="ECO:0000313" key="4">
    <source>
        <dbReference type="Proteomes" id="UP000503018"/>
    </source>
</evidence>
<protein>
    <submittedName>
        <fullName evidence="3">Outer membrane beta-barrel protein</fullName>
    </submittedName>
</protein>
<feature type="signal peptide" evidence="2">
    <location>
        <begin position="1"/>
        <end position="24"/>
    </location>
</feature>
<dbReference type="KEGG" id="slan:GV829_01580"/>
<evidence type="ECO:0000256" key="1">
    <source>
        <dbReference type="ARBA" id="ARBA00009330"/>
    </source>
</evidence>